<dbReference type="SUPFAM" id="SSF53271">
    <property type="entry name" value="PRTase-like"/>
    <property type="match status" value="1"/>
</dbReference>
<evidence type="ECO:0000259" key="2">
    <source>
        <dbReference type="Pfam" id="PF00156"/>
    </source>
</evidence>
<comment type="similarity">
    <text evidence="1">Belongs to the ComF/GntX family.</text>
</comment>
<evidence type="ECO:0000256" key="1">
    <source>
        <dbReference type="ARBA" id="ARBA00008007"/>
    </source>
</evidence>
<dbReference type="Pfam" id="PF00156">
    <property type="entry name" value="Pribosyltran"/>
    <property type="match status" value="1"/>
</dbReference>
<dbReference type="Gene3D" id="3.40.50.2020">
    <property type="match status" value="1"/>
</dbReference>
<feature type="domain" description="Phosphoribosyltransferase" evidence="2">
    <location>
        <begin position="192"/>
        <end position="226"/>
    </location>
</feature>
<comment type="caution">
    <text evidence="4">The sequence shown here is derived from an EMBL/GenBank/DDBJ whole genome shotgun (WGS) entry which is preliminary data.</text>
</comment>
<keyword evidence="5" id="KW-1185">Reference proteome</keyword>
<dbReference type="PANTHER" id="PTHR47505">
    <property type="entry name" value="DNA UTILIZATION PROTEIN YHGH"/>
    <property type="match status" value="1"/>
</dbReference>
<dbReference type="EMBL" id="JACSQS010000013">
    <property type="protein sequence ID" value="MBD7955050.1"/>
    <property type="molecule type" value="Genomic_DNA"/>
</dbReference>
<gene>
    <name evidence="4" type="ORF">H9654_12650</name>
</gene>
<feature type="domain" description="Double zinc ribbon" evidence="3">
    <location>
        <begin position="15"/>
        <end position="69"/>
    </location>
</feature>
<dbReference type="InterPro" id="IPR051910">
    <property type="entry name" value="ComF/GntX_DNA_util-trans"/>
</dbReference>
<protein>
    <submittedName>
        <fullName evidence="4">ComF family protein</fullName>
    </submittedName>
</protein>
<accession>A0A8X8FUN0</accession>
<name>A0A8X8FUN0_9GAMM</name>
<dbReference type="CDD" id="cd06223">
    <property type="entry name" value="PRTases_typeI"/>
    <property type="match status" value="1"/>
</dbReference>
<evidence type="ECO:0000313" key="4">
    <source>
        <dbReference type="EMBL" id="MBD7955050.1"/>
    </source>
</evidence>
<organism evidence="4 5">
    <name type="scientific">Stenotrophomonas lacuserhaii</name>
    <dbReference type="NCBI Taxonomy" id="2760084"/>
    <lineage>
        <taxon>Bacteria</taxon>
        <taxon>Pseudomonadati</taxon>
        <taxon>Pseudomonadota</taxon>
        <taxon>Gammaproteobacteria</taxon>
        <taxon>Lysobacterales</taxon>
        <taxon>Lysobacteraceae</taxon>
        <taxon>Stenotrophomonas</taxon>
    </lineage>
</organism>
<reference evidence="4 5" key="1">
    <citation type="submission" date="2020-08" db="EMBL/GenBank/DDBJ databases">
        <title>A Genomic Blueprint of the Chicken Gut Microbiome.</title>
        <authorList>
            <person name="Gilroy R."/>
            <person name="Ravi A."/>
            <person name="Getino M."/>
            <person name="Pursley I."/>
            <person name="Horton D.L."/>
            <person name="Alikhan N.-F."/>
            <person name="Baker D."/>
            <person name="Gharbi K."/>
            <person name="Hall N."/>
            <person name="Watson M."/>
            <person name="Adriaenssens E.M."/>
            <person name="Foster-Nyarko E."/>
            <person name="Jarju S."/>
            <person name="Secka A."/>
            <person name="Antonio M."/>
            <person name="Oren A."/>
            <person name="Chaudhuri R."/>
            <person name="La Ragione R.M."/>
            <person name="Hildebrand F."/>
            <person name="Pallen M.J."/>
        </authorList>
    </citation>
    <scope>NUCLEOTIDE SEQUENCE [LARGE SCALE GENOMIC DNA]</scope>
    <source>
        <strain evidence="4 5">Sa5BUN4</strain>
    </source>
</reference>
<dbReference type="Pfam" id="PF18912">
    <property type="entry name" value="DZR_2"/>
    <property type="match status" value="1"/>
</dbReference>
<dbReference type="InterPro" id="IPR044005">
    <property type="entry name" value="DZR_2"/>
</dbReference>
<dbReference type="AlphaFoldDB" id="A0A8X8FUN0"/>
<dbReference type="InterPro" id="IPR000836">
    <property type="entry name" value="PRTase_dom"/>
</dbReference>
<proteinExistence type="inferred from homology"/>
<evidence type="ECO:0000313" key="5">
    <source>
        <dbReference type="Proteomes" id="UP000636938"/>
    </source>
</evidence>
<dbReference type="Proteomes" id="UP000636938">
    <property type="component" value="Unassembled WGS sequence"/>
</dbReference>
<dbReference type="InterPro" id="IPR029057">
    <property type="entry name" value="PRTase-like"/>
</dbReference>
<evidence type="ECO:0000259" key="3">
    <source>
        <dbReference type="Pfam" id="PF18912"/>
    </source>
</evidence>
<dbReference type="PANTHER" id="PTHR47505:SF1">
    <property type="entry name" value="DNA UTILIZATION PROTEIN YHGH"/>
    <property type="match status" value="1"/>
</dbReference>
<sequence>MPLPTTLRTLANSLLGSLLPPVCQICADPGERGHELCGACSLTLPWHSDGCARCALPLHEDADELCFHCEESAPPLDACWASLRYEDPISGLLIRYKFHSDLAAGRLMAQLMALNPPPWPLAPLVAVPLHPRRLRQRGYDQAAELARLIGAPRWKGLRRIRATAPQSERNADARRHNLDGAFAVVGEVPEAVVLVDDVMTTGSTLHACAETLRKAGCKEVNAWVCARVP</sequence>